<dbReference type="PANTHER" id="PTHR48098:SF1">
    <property type="entry name" value="DIACYLGLYCEROL ACYLTRANSFERASE_MYCOLYLTRANSFERASE AG85A"/>
    <property type="match status" value="1"/>
</dbReference>
<dbReference type="Proteomes" id="UP001600943">
    <property type="component" value="Unassembled WGS sequence"/>
</dbReference>
<gene>
    <name evidence="1" type="ORF">K040078D81_12010</name>
</gene>
<dbReference type="InterPro" id="IPR050583">
    <property type="entry name" value="Mycobacterial_A85_antigen"/>
</dbReference>
<organism evidence="1 2">
    <name type="scientific">Blautia hominis</name>
    <dbReference type="NCBI Taxonomy" id="2025493"/>
    <lineage>
        <taxon>Bacteria</taxon>
        <taxon>Bacillati</taxon>
        <taxon>Bacillota</taxon>
        <taxon>Clostridia</taxon>
        <taxon>Lachnospirales</taxon>
        <taxon>Lachnospiraceae</taxon>
        <taxon>Blautia</taxon>
    </lineage>
</organism>
<comment type="caution">
    <text evidence="1">The sequence shown here is derived from an EMBL/GenBank/DDBJ whole genome shotgun (WGS) entry which is preliminary data.</text>
</comment>
<reference evidence="1 2" key="1">
    <citation type="submission" date="2024-04" db="EMBL/GenBank/DDBJ databases">
        <title>Defined microbial consortia suppress multidrug-resistant proinflammatory Enterobacteriaceae via ecological control.</title>
        <authorList>
            <person name="Furuichi M."/>
            <person name="Kawaguchi T."/>
            <person name="Pust M."/>
            <person name="Yasuma K."/>
            <person name="Plichta D."/>
            <person name="Hasegawa N."/>
            <person name="Ohya T."/>
            <person name="Bhattarai S."/>
            <person name="Sasajima S."/>
            <person name="Aoto Y."/>
            <person name="Tuganbaev T."/>
            <person name="Yaginuma M."/>
            <person name="Ueda M."/>
            <person name="Okahashi N."/>
            <person name="Amafuji K."/>
            <person name="Kiridooshi Y."/>
            <person name="Sugita K."/>
            <person name="Strazar M."/>
            <person name="Skelly A."/>
            <person name="Suda W."/>
            <person name="Hattori M."/>
            <person name="Nakamoto N."/>
            <person name="Caballero S."/>
            <person name="Norman J."/>
            <person name="Olle B."/>
            <person name="Tanoue T."/>
            <person name="Arita M."/>
            <person name="Bucci V."/>
            <person name="Atarashi K."/>
            <person name="Xavier R."/>
            <person name="Honda K."/>
        </authorList>
    </citation>
    <scope>NUCLEOTIDE SEQUENCE [LARGE SCALE GENOMIC DNA]</scope>
    <source>
        <strain evidence="2">k04-0078-D8-1</strain>
    </source>
</reference>
<evidence type="ECO:0000313" key="1">
    <source>
        <dbReference type="EMBL" id="GAA6407084.1"/>
    </source>
</evidence>
<name>A0ABQ0B6K2_9FIRM</name>
<dbReference type="InterPro" id="IPR029058">
    <property type="entry name" value="AB_hydrolase_fold"/>
</dbReference>
<dbReference type="GO" id="GO:0016787">
    <property type="term" value="F:hydrolase activity"/>
    <property type="evidence" value="ECO:0007669"/>
    <property type="project" value="UniProtKB-KW"/>
</dbReference>
<protein>
    <submittedName>
        <fullName evidence="1">Alpha/beta hydrolase family protein</fullName>
    </submittedName>
</protein>
<accession>A0ABQ0B6K2</accession>
<dbReference type="Gene3D" id="3.40.50.1820">
    <property type="entry name" value="alpha/beta hydrolase"/>
    <property type="match status" value="1"/>
</dbReference>
<proteinExistence type="predicted"/>
<keyword evidence="2" id="KW-1185">Reference proteome</keyword>
<keyword evidence="1" id="KW-0378">Hydrolase</keyword>
<dbReference type="PANTHER" id="PTHR48098">
    <property type="entry name" value="ENTEROCHELIN ESTERASE-RELATED"/>
    <property type="match status" value="1"/>
</dbReference>
<dbReference type="EMBL" id="BAABYW010000001">
    <property type="protein sequence ID" value="GAA6407084.1"/>
    <property type="molecule type" value="Genomic_DNA"/>
</dbReference>
<dbReference type="SUPFAM" id="SSF53474">
    <property type="entry name" value="alpha/beta-Hydrolases"/>
    <property type="match status" value="1"/>
</dbReference>
<dbReference type="Pfam" id="PF00756">
    <property type="entry name" value="Esterase"/>
    <property type="match status" value="1"/>
</dbReference>
<dbReference type="RefSeq" id="WP_390403982.1">
    <property type="nucleotide sequence ID" value="NZ_BAABYW010000001.1"/>
</dbReference>
<sequence length="264" mass="30106">MAAFIHCNFQSCVLRMSVDVAVLIPEDTRIKLYLEKENKSTRYQTLYLLHGFSGDYMSYLRTSNIERYADEHQIMVVMPSVYNSAYTDMKYGLDYFTYVSEELMHFIETTFPSSKRREDRFVAGMSMGGYGAYKLGLSCPEKFCAVGGVAGSYHAEYRYQGKVTTVSTLCEGLYGDPPRITPEVHDLFTMLKNLKEEGRKIPRLYTCCGTEDRRYGDSVDLKKFADAQGIPLVFEYGPGKHDAVFFDTYIQKILNWMAFAGGPV</sequence>
<dbReference type="InterPro" id="IPR000801">
    <property type="entry name" value="Esterase-like"/>
</dbReference>
<evidence type="ECO:0000313" key="2">
    <source>
        <dbReference type="Proteomes" id="UP001600943"/>
    </source>
</evidence>